<dbReference type="EMBL" id="PUBV01000012">
    <property type="protein sequence ID" value="PWB07501.1"/>
    <property type="molecule type" value="Genomic_DNA"/>
</dbReference>
<dbReference type="Proteomes" id="UP000244925">
    <property type="component" value="Unassembled WGS sequence"/>
</dbReference>
<proteinExistence type="predicted"/>
<gene>
    <name evidence="1" type="ORF">C5O25_07290</name>
</gene>
<comment type="caution">
    <text evidence="1">The sequence shown here is derived from an EMBL/GenBank/DDBJ whole genome shotgun (WGS) entry which is preliminary data.</text>
</comment>
<accession>A0A2V1IYH9</accession>
<name>A0A2V1IYH9_9BACT</name>
<dbReference type="AlphaFoldDB" id="A0A2V1IYH9"/>
<reference evidence="2" key="1">
    <citation type="submission" date="2018-02" db="EMBL/GenBank/DDBJ databases">
        <authorList>
            <person name="Clavel T."/>
            <person name="Strowig T."/>
        </authorList>
    </citation>
    <scope>NUCLEOTIDE SEQUENCE [LARGE SCALE GENOMIC DNA]</scope>
    <source>
        <strain evidence="2">DSM 100764</strain>
    </source>
</reference>
<evidence type="ECO:0000313" key="2">
    <source>
        <dbReference type="Proteomes" id="UP000244925"/>
    </source>
</evidence>
<keyword evidence="2" id="KW-1185">Reference proteome</keyword>
<organism evidence="1 2">
    <name type="scientific">Paramuribaculum intestinale</name>
    <dbReference type="NCBI Taxonomy" id="2094151"/>
    <lineage>
        <taxon>Bacteria</taxon>
        <taxon>Pseudomonadati</taxon>
        <taxon>Bacteroidota</taxon>
        <taxon>Bacteroidia</taxon>
        <taxon>Bacteroidales</taxon>
        <taxon>Muribaculaceae</taxon>
        <taxon>Paramuribaculum</taxon>
    </lineage>
</organism>
<sequence>MDIKVAESSIGFRLIIRCRVNDTAPFLQKKFVEDDLIGLIDLIGLVAIKCWGSLNRSGGYKNKKITRHPDE</sequence>
<protein>
    <submittedName>
        <fullName evidence="1">Uncharacterized protein</fullName>
    </submittedName>
</protein>
<evidence type="ECO:0000313" key="1">
    <source>
        <dbReference type="EMBL" id="PWB07501.1"/>
    </source>
</evidence>